<organism evidence="1 2">
    <name type="scientific">Sorghum bicolor</name>
    <name type="common">Sorghum</name>
    <name type="synonym">Sorghum vulgare</name>
    <dbReference type="NCBI Taxonomy" id="4558"/>
    <lineage>
        <taxon>Eukaryota</taxon>
        <taxon>Viridiplantae</taxon>
        <taxon>Streptophyta</taxon>
        <taxon>Embryophyta</taxon>
        <taxon>Tracheophyta</taxon>
        <taxon>Spermatophyta</taxon>
        <taxon>Magnoliopsida</taxon>
        <taxon>Liliopsida</taxon>
        <taxon>Poales</taxon>
        <taxon>Poaceae</taxon>
        <taxon>PACMAD clade</taxon>
        <taxon>Panicoideae</taxon>
        <taxon>Andropogonodae</taxon>
        <taxon>Andropogoneae</taxon>
        <taxon>Sorghinae</taxon>
        <taxon>Sorghum</taxon>
    </lineage>
</organism>
<evidence type="ECO:0000313" key="1">
    <source>
        <dbReference type="EMBL" id="OQU93288.1"/>
    </source>
</evidence>
<accession>A0A1Z5SBJ0</accession>
<protein>
    <submittedName>
        <fullName evidence="1">Uncharacterized protein</fullName>
    </submittedName>
</protein>
<dbReference type="Proteomes" id="UP000000768">
    <property type="component" value="Chromosome 1"/>
</dbReference>
<gene>
    <name evidence="1" type="ORF">SORBI_3001G513950</name>
</gene>
<dbReference type="Gramene" id="OQU93288">
    <property type="protein sequence ID" value="OQU93288"/>
    <property type="gene ID" value="SORBI_3001G513950"/>
</dbReference>
<proteinExistence type="predicted"/>
<name>A0A1Z5SBJ0_SORBI</name>
<dbReference type="EMBL" id="CM000760">
    <property type="protein sequence ID" value="OQU93288.1"/>
    <property type="molecule type" value="Genomic_DNA"/>
</dbReference>
<reference evidence="1 2" key="1">
    <citation type="journal article" date="2009" name="Nature">
        <title>The Sorghum bicolor genome and the diversification of grasses.</title>
        <authorList>
            <person name="Paterson A.H."/>
            <person name="Bowers J.E."/>
            <person name="Bruggmann R."/>
            <person name="Dubchak I."/>
            <person name="Grimwood J."/>
            <person name="Gundlach H."/>
            <person name="Haberer G."/>
            <person name="Hellsten U."/>
            <person name="Mitros T."/>
            <person name="Poliakov A."/>
            <person name="Schmutz J."/>
            <person name="Spannagl M."/>
            <person name="Tang H."/>
            <person name="Wang X."/>
            <person name="Wicker T."/>
            <person name="Bharti A.K."/>
            <person name="Chapman J."/>
            <person name="Feltus F.A."/>
            <person name="Gowik U."/>
            <person name="Grigoriev I.V."/>
            <person name="Lyons E."/>
            <person name="Maher C.A."/>
            <person name="Martis M."/>
            <person name="Narechania A."/>
            <person name="Otillar R.P."/>
            <person name="Penning B.W."/>
            <person name="Salamov A.A."/>
            <person name="Wang Y."/>
            <person name="Zhang L."/>
            <person name="Carpita N.C."/>
            <person name="Freeling M."/>
            <person name="Gingle A.R."/>
            <person name="Hash C.T."/>
            <person name="Keller B."/>
            <person name="Klein P."/>
            <person name="Kresovich S."/>
            <person name="McCann M.C."/>
            <person name="Ming R."/>
            <person name="Peterson D.G."/>
            <person name="Mehboob-ur-Rahman"/>
            <person name="Ware D."/>
            <person name="Westhoff P."/>
            <person name="Mayer K.F."/>
            <person name="Messing J."/>
            <person name="Rokhsar D.S."/>
        </authorList>
    </citation>
    <scope>NUCLEOTIDE SEQUENCE [LARGE SCALE GENOMIC DNA]</scope>
    <source>
        <strain evidence="2">cv. BTx623</strain>
    </source>
</reference>
<evidence type="ECO:0000313" key="2">
    <source>
        <dbReference type="Proteomes" id="UP000000768"/>
    </source>
</evidence>
<keyword evidence="2" id="KW-1185">Reference proteome</keyword>
<reference evidence="2" key="2">
    <citation type="journal article" date="2018" name="Plant J.">
        <title>The Sorghum bicolor reference genome: improved assembly, gene annotations, a transcriptome atlas, and signatures of genome organization.</title>
        <authorList>
            <person name="McCormick R.F."/>
            <person name="Truong S.K."/>
            <person name="Sreedasyam A."/>
            <person name="Jenkins J."/>
            <person name="Shu S."/>
            <person name="Sims D."/>
            <person name="Kennedy M."/>
            <person name="Amirebrahimi M."/>
            <person name="Weers B.D."/>
            <person name="McKinley B."/>
            <person name="Mattison A."/>
            <person name="Morishige D.T."/>
            <person name="Grimwood J."/>
            <person name="Schmutz J."/>
            <person name="Mullet J.E."/>
        </authorList>
    </citation>
    <scope>NUCLEOTIDE SEQUENCE [LARGE SCALE GENOMIC DNA]</scope>
    <source>
        <strain evidence="2">cv. BTx623</strain>
    </source>
</reference>
<sequence length="101" mass="10885">MGRWRLAMAMSRQIAALVEPCSTLSLEHGEPHEVAVVAGAFHASAPAPISGFGRIHIRQASIGFVRHEASGDARALLKLCSIWSNLVMGKLIHKGTRFQLG</sequence>
<dbReference type="AlphaFoldDB" id="A0A1Z5SBJ0"/>
<dbReference type="InParanoid" id="A0A1Z5SBJ0"/>